<keyword evidence="2" id="KW-1185">Reference proteome</keyword>
<organism evidence="1 2">
    <name type="scientific">Rhodocollybia butyracea</name>
    <dbReference type="NCBI Taxonomy" id="206335"/>
    <lineage>
        <taxon>Eukaryota</taxon>
        <taxon>Fungi</taxon>
        <taxon>Dikarya</taxon>
        <taxon>Basidiomycota</taxon>
        <taxon>Agaricomycotina</taxon>
        <taxon>Agaricomycetes</taxon>
        <taxon>Agaricomycetidae</taxon>
        <taxon>Agaricales</taxon>
        <taxon>Marasmiineae</taxon>
        <taxon>Omphalotaceae</taxon>
        <taxon>Rhodocollybia</taxon>
    </lineage>
</organism>
<accession>A0A9P5PL01</accession>
<comment type="caution">
    <text evidence="1">The sequence shown here is derived from an EMBL/GenBank/DDBJ whole genome shotgun (WGS) entry which is preliminary data.</text>
</comment>
<dbReference type="AlphaFoldDB" id="A0A9P5PL01"/>
<evidence type="ECO:0000313" key="1">
    <source>
        <dbReference type="EMBL" id="KAF9067724.1"/>
    </source>
</evidence>
<gene>
    <name evidence="1" type="ORF">BDP27DRAFT_1328299</name>
</gene>
<protein>
    <submittedName>
        <fullName evidence="1">Uncharacterized protein</fullName>
    </submittedName>
</protein>
<reference evidence="1" key="1">
    <citation type="submission" date="2020-11" db="EMBL/GenBank/DDBJ databases">
        <authorList>
            <consortium name="DOE Joint Genome Institute"/>
            <person name="Ahrendt S."/>
            <person name="Riley R."/>
            <person name="Andreopoulos W."/>
            <person name="Labutti K."/>
            <person name="Pangilinan J."/>
            <person name="Ruiz-Duenas F.J."/>
            <person name="Barrasa J.M."/>
            <person name="Sanchez-Garcia M."/>
            <person name="Camarero S."/>
            <person name="Miyauchi S."/>
            <person name="Serrano A."/>
            <person name="Linde D."/>
            <person name="Babiker R."/>
            <person name="Drula E."/>
            <person name="Ayuso-Fernandez I."/>
            <person name="Pacheco R."/>
            <person name="Padilla G."/>
            <person name="Ferreira P."/>
            <person name="Barriuso J."/>
            <person name="Kellner H."/>
            <person name="Castanera R."/>
            <person name="Alfaro M."/>
            <person name="Ramirez L."/>
            <person name="Pisabarro A.G."/>
            <person name="Kuo A."/>
            <person name="Tritt A."/>
            <person name="Lipzen A."/>
            <person name="He G."/>
            <person name="Yan M."/>
            <person name="Ng V."/>
            <person name="Cullen D."/>
            <person name="Martin F."/>
            <person name="Rosso M.-N."/>
            <person name="Henrissat B."/>
            <person name="Hibbett D."/>
            <person name="Martinez A.T."/>
            <person name="Grigoriev I.V."/>
        </authorList>
    </citation>
    <scope>NUCLEOTIDE SEQUENCE</scope>
    <source>
        <strain evidence="1">AH 40177</strain>
    </source>
</reference>
<sequence length="65" mass="7664">MTIAIFSHLEEVQVQPRFTDTFVALFRDCDFAFSCPGTEMRQTRWNGNPYSRWLRRCLDSTTVLT</sequence>
<dbReference type="Proteomes" id="UP000772434">
    <property type="component" value="Unassembled WGS sequence"/>
</dbReference>
<proteinExistence type="predicted"/>
<dbReference type="EMBL" id="JADNRY010000069">
    <property type="protein sequence ID" value="KAF9067724.1"/>
    <property type="molecule type" value="Genomic_DNA"/>
</dbReference>
<name>A0A9P5PL01_9AGAR</name>
<evidence type="ECO:0000313" key="2">
    <source>
        <dbReference type="Proteomes" id="UP000772434"/>
    </source>
</evidence>